<feature type="domain" description="YbaK/aminoacyl-tRNA synthetase-associated" evidence="1">
    <location>
        <begin position="39"/>
        <end position="156"/>
    </location>
</feature>
<evidence type="ECO:0000259" key="1">
    <source>
        <dbReference type="Pfam" id="PF04073"/>
    </source>
</evidence>
<evidence type="ECO:0000313" key="2">
    <source>
        <dbReference type="EMBL" id="SHF06435.1"/>
    </source>
</evidence>
<dbReference type="CDD" id="cd04333">
    <property type="entry name" value="ProX_deacylase"/>
    <property type="match status" value="1"/>
</dbReference>
<dbReference type="PANTHER" id="PTHR30411">
    <property type="entry name" value="CYTOPLASMIC PROTEIN"/>
    <property type="match status" value="1"/>
</dbReference>
<keyword evidence="3" id="KW-1185">Reference proteome</keyword>
<dbReference type="GO" id="GO:0002161">
    <property type="term" value="F:aminoacyl-tRNA deacylase activity"/>
    <property type="evidence" value="ECO:0007669"/>
    <property type="project" value="InterPro"/>
</dbReference>
<organism evidence="2 3">
    <name type="scientific">Lampropedia hyalina DSM 16112</name>
    <dbReference type="NCBI Taxonomy" id="1122156"/>
    <lineage>
        <taxon>Bacteria</taxon>
        <taxon>Pseudomonadati</taxon>
        <taxon>Pseudomonadota</taxon>
        <taxon>Betaproteobacteria</taxon>
        <taxon>Burkholderiales</taxon>
        <taxon>Comamonadaceae</taxon>
        <taxon>Lampropedia</taxon>
    </lineage>
</organism>
<dbReference type="EMBL" id="FQUZ01000012">
    <property type="protein sequence ID" value="SHF06435.1"/>
    <property type="molecule type" value="Genomic_DNA"/>
</dbReference>
<dbReference type="RefSeq" id="WP_234971069.1">
    <property type="nucleotide sequence ID" value="NZ_FQUZ01000012.1"/>
</dbReference>
<evidence type="ECO:0000313" key="3">
    <source>
        <dbReference type="Proteomes" id="UP000184327"/>
    </source>
</evidence>
<dbReference type="Gene3D" id="3.90.960.10">
    <property type="entry name" value="YbaK/aminoacyl-tRNA synthetase-associated domain"/>
    <property type="match status" value="1"/>
</dbReference>
<dbReference type="STRING" id="1122156.SAMN02745117_01264"/>
<dbReference type="PANTHER" id="PTHR30411:SF1">
    <property type="entry name" value="CYTOPLASMIC PROTEIN"/>
    <property type="match status" value="1"/>
</dbReference>
<accession>A0A1M4YKQ7</accession>
<reference evidence="2 3" key="1">
    <citation type="submission" date="2016-11" db="EMBL/GenBank/DDBJ databases">
        <authorList>
            <person name="Jaros S."/>
            <person name="Januszkiewicz K."/>
            <person name="Wedrychowicz H."/>
        </authorList>
    </citation>
    <scope>NUCLEOTIDE SEQUENCE [LARGE SCALE GENOMIC DNA]</scope>
    <source>
        <strain evidence="2 3">DSM 16112</strain>
    </source>
</reference>
<name>A0A1M4YKQ7_9BURK</name>
<proteinExistence type="predicted"/>
<dbReference type="Proteomes" id="UP000184327">
    <property type="component" value="Unassembled WGS sequence"/>
</dbReference>
<gene>
    <name evidence="2" type="ORF">SAMN02745117_01264</name>
</gene>
<dbReference type="Pfam" id="PF04073">
    <property type="entry name" value="tRNA_edit"/>
    <property type="match status" value="1"/>
</dbReference>
<dbReference type="InterPro" id="IPR036754">
    <property type="entry name" value="YbaK/aa-tRNA-synt-asso_dom_sf"/>
</dbReference>
<dbReference type="InterPro" id="IPR007214">
    <property type="entry name" value="YbaK/aa-tRNA-synth-assoc-dom"/>
</dbReference>
<dbReference type="SUPFAM" id="SSF55826">
    <property type="entry name" value="YbaK/ProRS associated domain"/>
    <property type="match status" value="1"/>
</dbReference>
<sequence>MSQMPMPVSPPLPSASVQRVAAALQQLQHPHAPQWLAQEARTAEAAAQVLGVQMGQIAKSVIFQRLADQTAVLVVTAGDRRVDVNRVNALLGTVGPARAAFVKAQTGFAIGGVSPVAHARPLLCLLDASLQRFDTLWAAAGHPRAVFCLQPDDLERITGAPWAEVAASEVPA</sequence>
<dbReference type="AlphaFoldDB" id="A0A1M4YKQ7"/>
<protein>
    <submittedName>
        <fullName evidence="2">Cys-tRNA(Pro) deacylase, prolyl-tRNA editing enzyme YbaK/EbsC</fullName>
    </submittedName>
</protein>